<accession>I1PU29</accession>
<dbReference type="OMA" id="RRHCAGI"/>
<reference evidence="2" key="1">
    <citation type="submission" date="2015-06" db="UniProtKB">
        <authorList>
            <consortium name="EnsemblPlants"/>
        </authorList>
    </citation>
    <scope>IDENTIFICATION</scope>
</reference>
<evidence type="ECO:0000256" key="1">
    <source>
        <dbReference type="SAM" id="MobiDB-lite"/>
    </source>
</evidence>
<dbReference type="Gramene" id="ORGLA05G0087700.1">
    <property type="protein sequence ID" value="ORGLA05G0087700.1"/>
    <property type="gene ID" value="ORGLA05G0087700"/>
</dbReference>
<name>I1PU29_ORYGL</name>
<feature type="compositionally biased region" description="Basic and acidic residues" evidence="1">
    <location>
        <begin position="219"/>
        <end position="234"/>
    </location>
</feature>
<sequence>MGAARDGLAGGERRWGWLERRQGWLEEVNVHLLEAVARPGVSKGSERHGRRWRRFWTSAAGVLRSTEIRFLSRGGSRDYENPYPVRGWSGDGPRRRGDELPRRSAATMVAADLLRWSAGNTACSRRRHCAGIAEGVQGYSEGAKAVDLALSLRASALAGGGGVGLATAAAVVGAWARQGIDRDGVGFVQPWHSGFRGLRVAQCRVASLLGQRERGRARERQLRVGRAGEGRGEGSGRASGRGAPALPQLCQRESRAEVAWSAWKR</sequence>
<feature type="compositionally biased region" description="Basic and acidic residues" evidence="1">
    <location>
        <begin position="92"/>
        <end position="102"/>
    </location>
</feature>
<feature type="region of interest" description="Disordered" evidence="1">
    <location>
        <begin position="82"/>
        <end position="102"/>
    </location>
</feature>
<evidence type="ECO:0000313" key="3">
    <source>
        <dbReference type="Proteomes" id="UP000007306"/>
    </source>
</evidence>
<dbReference type="EnsemblPlants" id="ORGLA05G0087700.1">
    <property type="protein sequence ID" value="ORGLA05G0087700.1"/>
    <property type="gene ID" value="ORGLA05G0087700"/>
</dbReference>
<protein>
    <submittedName>
        <fullName evidence="2">Uncharacterized protein</fullName>
    </submittedName>
</protein>
<organism evidence="2 3">
    <name type="scientific">Oryza glaberrima</name>
    <name type="common">African rice</name>
    <dbReference type="NCBI Taxonomy" id="4538"/>
    <lineage>
        <taxon>Eukaryota</taxon>
        <taxon>Viridiplantae</taxon>
        <taxon>Streptophyta</taxon>
        <taxon>Embryophyta</taxon>
        <taxon>Tracheophyta</taxon>
        <taxon>Spermatophyta</taxon>
        <taxon>Magnoliopsida</taxon>
        <taxon>Liliopsida</taxon>
        <taxon>Poales</taxon>
        <taxon>Poaceae</taxon>
        <taxon>BOP clade</taxon>
        <taxon>Oryzoideae</taxon>
        <taxon>Oryzeae</taxon>
        <taxon>Oryzinae</taxon>
        <taxon>Oryza</taxon>
    </lineage>
</organism>
<evidence type="ECO:0000313" key="2">
    <source>
        <dbReference type="EnsemblPlants" id="ORGLA05G0087700.1"/>
    </source>
</evidence>
<feature type="region of interest" description="Disordered" evidence="1">
    <location>
        <begin position="219"/>
        <end position="255"/>
    </location>
</feature>
<dbReference type="AlphaFoldDB" id="I1PU29"/>
<dbReference type="HOGENOM" id="CLU_967644_0_0_1"/>
<proteinExistence type="predicted"/>
<reference evidence="2 3" key="2">
    <citation type="submission" date="2018-04" db="EMBL/GenBank/DDBJ databases">
        <title>OglaRS2 (Oryza glaberrima Reference Sequence Version 2).</title>
        <authorList>
            <person name="Zhang J."/>
            <person name="Kudrna D."/>
            <person name="Lee S."/>
            <person name="Talag J."/>
            <person name="Rajasekar S."/>
            <person name="Wing R.A."/>
        </authorList>
    </citation>
    <scope>NUCLEOTIDE SEQUENCE [LARGE SCALE GENOMIC DNA]</scope>
    <source>
        <strain evidence="2 3">cv. IRGC 96717</strain>
    </source>
</reference>
<dbReference type="Proteomes" id="UP000007306">
    <property type="component" value="Chromosome 5"/>
</dbReference>
<keyword evidence="3" id="KW-1185">Reference proteome</keyword>